<dbReference type="GO" id="GO:0003700">
    <property type="term" value="F:DNA-binding transcription factor activity"/>
    <property type="evidence" value="ECO:0007669"/>
    <property type="project" value="TreeGrafter"/>
</dbReference>
<feature type="domain" description="HTH tetR-type" evidence="6">
    <location>
        <begin position="8"/>
        <end position="68"/>
    </location>
</feature>
<keyword evidence="8" id="KW-1185">Reference proteome</keyword>
<dbReference type="KEGG" id="noa:BKM31_14605"/>
<keyword evidence="4" id="KW-0804">Transcription</keyword>
<organism evidence="7 8">
    <name type="scientific">[Actinomadura] parvosata subsp. kistnae</name>
    <dbReference type="NCBI Taxonomy" id="1909395"/>
    <lineage>
        <taxon>Bacteria</taxon>
        <taxon>Bacillati</taxon>
        <taxon>Actinomycetota</taxon>
        <taxon>Actinomycetes</taxon>
        <taxon>Streptosporangiales</taxon>
        <taxon>Streptosporangiaceae</taxon>
        <taxon>Nonomuraea</taxon>
    </lineage>
</organism>
<keyword evidence="2" id="KW-0805">Transcription regulation</keyword>
<protein>
    <recommendedName>
        <fullName evidence="6">HTH tetR-type domain-containing protein</fullName>
    </recommendedName>
</protein>
<feature type="DNA-binding region" description="H-T-H motif" evidence="5">
    <location>
        <begin position="31"/>
        <end position="50"/>
    </location>
</feature>
<dbReference type="SUPFAM" id="SSF46689">
    <property type="entry name" value="Homeodomain-like"/>
    <property type="match status" value="1"/>
</dbReference>
<evidence type="ECO:0000256" key="5">
    <source>
        <dbReference type="PROSITE-ProRule" id="PRU00335"/>
    </source>
</evidence>
<dbReference type="Pfam" id="PF00440">
    <property type="entry name" value="TetR_N"/>
    <property type="match status" value="1"/>
</dbReference>
<evidence type="ECO:0000256" key="2">
    <source>
        <dbReference type="ARBA" id="ARBA00023015"/>
    </source>
</evidence>
<reference evidence="8" key="1">
    <citation type="journal article" date="2017" name="Med. Chem. Commun.">
        <title>Nonomuraea sp. ATCC 55076 harbours the largest actinomycete chromosome to date and the kistamicin biosynthetic gene cluster.</title>
        <authorList>
            <person name="Nazari B."/>
            <person name="Forneris C.C."/>
            <person name="Gibson M.I."/>
            <person name="Moon K."/>
            <person name="Schramma K.R."/>
            <person name="Seyedsayamdost M.R."/>
        </authorList>
    </citation>
    <scope>NUCLEOTIDE SEQUENCE [LARGE SCALE GENOMIC DNA]</scope>
    <source>
        <strain evidence="8">ATCC 55076</strain>
    </source>
</reference>
<dbReference type="Gene3D" id="1.10.357.10">
    <property type="entry name" value="Tetracycline Repressor, domain 2"/>
    <property type="match status" value="1"/>
</dbReference>
<dbReference type="SUPFAM" id="SSF48498">
    <property type="entry name" value="Tetracyclin repressor-like, C-terminal domain"/>
    <property type="match status" value="1"/>
</dbReference>
<keyword evidence="1" id="KW-0678">Repressor</keyword>
<dbReference type="EMBL" id="CP017717">
    <property type="protein sequence ID" value="AQZ70393.1"/>
    <property type="molecule type" value="Genomic_DNA"/>
</dbReference>
<evidence type="ECO:0000256" key="4">
    <source>
        <dbReference type="ARBA" id="ARBA00023163"/>
    </source>
</evidence>
<dbReference type="InterPro" id="IPR001647">
    <property type="entry name" value="HTH_TetR"/>
</dbReference>
<keyword evidence="3 5" id="KW-0238">DNA-binding</keyword>
<name>A0A1V0AJM1_9ACTN</name>
<evidence type="ECO:0000259" key="6">
    <source>
        <dbReference type="PROSITE" id="PS50977"/>
    </source>
</evidence>
<dbReference type="PROSITE" id="PS50977">
    <property type="entry name" value="HTH_TETR_2"/>
    <property type="match status" value="1"/>
</dbReference>
<dbReference type="AlphaFoldDB" id="A0A1V0AJM1"/>
<dbReference type="InterPro" id="IPR039538">
    <property type="entry name" value="BetI_C"/>
</dbReference>
<evidence type="ECO:0000313" key="8">
    <source>
        <dbReference type="Proteomes" id="UP000190797"/>
    </source>
</evidence>
<evidence type="ECO:0000256" key="1">
    <source>
        <dbReference type="ARBA" id="ARBA00022491"/>
    </source>
</evidence>
<evidence type="ECO:0000313" key="7">
    <source>
        <dbReference type="EMBL" id="AQZ70393.1"/>
    </source>
</evidence>
<dbReference type="RefSeq" id="WP_222107299.1">
    <property type="nucleotide sequence ID" value="NZ_CP017717.1"/>
</dbReference>
<dbReference type="PANTHER" id="PTHR30055:SF234">
    <property type="entry name" value="HTH-TYPE TRANSCRIPTIONAL REGULATOR BETI"/>
    <property type="match status" value="1"/>
</dbReference>
<dbReference type="GO" id="GO:0000976">
    <property type="term" value="F:transcription cis-regulatory region binding"/>
    <property type="evidence" value="ECO:0007669"/>
    <property type="project" value="TreeGrafter"/>
</dbReference>
<dbReference type="InterPro" id="IPR050109">
    <property type="entry name" value="HTH-type_TetR-like_transc_reg"/>
</dbReference>
<evidence type="ECO:0000256" key="3">
    <source>
        <dbReference type="ARBA" id="ARBA00023125"/>
    </source>
</evidence>
<proteinExistence type="predicted"/>
<dbReference type="Pfam" id="PF13977">
    <property type="entry name" value="TetR_C_6"/>
    <property type="match status" value="1"/>
</dbReference>
<dbReference type="PANTHER" id="PTHR30055">
    <property type="entry name" value="HTH-TYPE TRANSCRIPTIONAL REGULATOR RUTR"/>
    <property type="match status" value="1"/>
</dbReference>
<sequence length="194" mass="21001">MPTKVDHEERRHQIAEAVVRIAASRGLQAASMREVAAEAGVSLRLVQYYFHTKQELLAWVLAYLGQQLGRRMTRAVAAQPASPRTFLYAALTALLPTDEESRRIVLAYAAHFTLTLTDPDQEPGLSYANALRDLVAERFGQARVNGDPSTKAAIALALVSGLQLSVLAGQHTGEEAVALLTSHLDEAFRTPGAA</sequence>
<accession>A0A1V0AJM1</accession>
<dbReference type="InterPro" id="IPR036271">
    <property type="entry name" value="Tet_transcr_reg_TetR-rel_C_sf"/>
</dbReference>
<gene>
    <name evidence="7" type="ORF">BKM31_14605</name>
</gene>
<dbReference type="InterPro" id="IPR009057">
    <property type="entry name" value="Homeodomain-like_sf"/>
</dbReference>
<dbReference type="Proteomes" id="UP000190797">
    <property type="component" value="Chromosome"/>
</dbReference>